<dbReference type="EMBL" id="JAINDJ010000008">
    <property type="protein sequence ID" value="KAG9439225.1"/>
    <property type="molecule type" value="Genomic_DNA"/>
</dbReference>
<feature type="region of interest" description="Disordered" evidence="1">
    <location>
        <begin position="36"/>
        <end position="75"/>
    </location>
</feature>
<comment type="caution">
    <text evidence="3">The sequence shown here is derived from an EMBL/GenBank/DDBJ whole genome shotgun (WGS) entry which is preliminary data.</text>
</comment>
<dbReference type="PANTHER" id="PTHR21422">
    <property type="entry name" value="RAB3 GTPASE-ACTIVATING PROTEIN CATALYTIC SUBUNIT"/>
    <property type="match status" value="1"/>
</dbReference>
<dbReference type="InterPro" id="IPR045700">
    <property type="entry name" value="Rab3GAP1"/>
</dbReference>
<accession>A0AAV7DT39</accession>
<feature type="compositionally biased region" description="Low complexity" evidence="1">
    <location>
        <begin position="467"/>
        <end position="477"/>
    </location>
</feature>
<reference evidence="3 4" key="1">
    <citation type="submission" date="2021-07" db="EMBL/GenBank/DDBJ databases">
        <title>The Aristolochia fimbriata genome: insights into angiosperm evolution, floral development and chemical biosynthesis.</title>
        <authorList>
            <person name="Jiao Y."/>
        </authorList>
    </citation>
    <scope>NUCLEOTIDE SEQUENCE [LARGE SCALE GENOMIC DNA]</scope>
    <source>
        <strain evidence="3">IBCAS-2021</strain>
        <tissue evidence="3">Leaf</tissue>
    </source>
</reference>
<dbReference type="AlphaFoldDB" id="A0AAV7DT39"/>
<feature type="region of interest" description="Disordered" evidence="1">
    <location>
        <begin position="461"/>
        <end position="488"/>
    </location>
</feature>
<keyword evidence="4" id="KW-1185">Reference proteome</keyword>
<evidence type="ECO:0000256" key="1">
    <source>
        <dbReference type="SAM" id="MobiDB-lite"/>
    </source>
</evidence>
<evidence type="ECO:0000259" key="2">
    <source>
        <dbReference type="Pfam" id="PF13890"/>
    </source>
</evidence>
<dbReference type="Proteomes" id="UP000825729">
    <property type="component" value="Unassembled WGS sequence"/>
</dbReference>
<feature type="region of interest" description="Disordered" evidence="1">
    <location>
        <begin position="99"/>
        <end position="132"/>
    </location>
</feature>
<dbReference type="Pfam" id="PF13890">
    <property type="entry name" value="Rab3-GTPase_cat"/>
    <property type="match status" value="1"/>
</dbReference>
<feature type="compositionally biased region" description="Basic and acidic residues" evidence="1">
    <location>
        <begin position="664"/>
        <end position="673"/>
    </location>
</feature>
<proteinExistence type="predicted"/>
<dbReference type="InterPro" id="IPR026147">
    <property type="entry name" value="Rab3GAP1_conserved"/>
</dbReference>
<gene>
    <name evidence="3" type="ORF">H6P81_019390</name>
</gene>
<feature type="compositionally biased region" description="Basic and acidic residues" evidence="1">
    <location>
        <begin position="99"/>
        <end position="113"/>
    </location>
</feature>
<feature type="compositionally biased region" description="Basic and acidic residues" evidence="1">
    <location>
        <begin position="36"/>
        <end position="50"/>
    </location>
</feature>
<dbReference type="PANTHER" id="PTHR21422:SF10">
    <property type="entry name" value="RAB3 GTPASE-ACTIVATING PROTEIN CATALYTIC SUBUNIT"/>
    <property type="match status" value="1"/>
</dbReference>
<feature type="domain" description="Rab3GAP catalytic subunit conserved" evidence="2">
    <location>
        <begin position="376"/>
        <end position="528"/>
    </location>
</feature>
<evidence type="ECO:0000313" key="3">
    <source>
        <dbReference type="EMBL" id="KAG9439225.1"/>
    </source>
</evidence>
<name>A0AAV7DT39_ARIFI</name>
<evidence type="ECO:0000313" key="4">
    <source>
        <dbReference type="Proteomes" id="UP000825729"/>
    </source>
</evidence>
<protein>
    <recommendedName>
        <fullName evidence="2">Rab3GAP catalytic subunit conserved domain-containing protein</fullName>
    </recommendedName>
</protein>
<sequence>MESSSSSLVFRAKTAFHSAAAKAEKVFTDIKADLKNEIHREKEGDGEARKTSKGSSDNETLGAAAEPRSEFHLEAKHTKWDPRRIGQKQDWSRRLKNMKKEKQNMDEKEKAELSDAGQHPFISEDQNPVDQGSKCDIKGSIMPGNDSKVDSQSPIPPATLIKQLAVVVEVGKKFRSMSDVLMSARDSERSGISFSSMKSLVLRDKEDKAASMVDDAKAVISLIHFLFDVEEEPHTKACSALKTHRTANFPREVHGASPESFVFRLSKIMANFKSLRKMAFFWQSVIEELKRHWSQGQPVPRVPLDEIPDLNYCLLHQQLQVINCCIARKRRRQIAIESLESVIEEENAHRSTGDLSRPPSSTALYARTGSGHLALRLGASHQSESLAMLETGEPVFSPVVQEAPLLTEDLIRENEEFVLRTGSVGAGCSQLLSDMQAFKAANPGCILEDFIRWHSPPDWAESESSGELEGSSDSGDSSSRKGRLSSRMQKEGNLWRELWETAKPLPAVKQTPLFDEDLAVEGILNFLEEIAPAELFEQLFISLLSSGIVIAESALPTDSKLSKLFCDCKEYAIAICQADLTSETIVELCQVYETVETIIAHPDDSLGLMKQSEESTKIQSKSLFGRLRLTIDEGLVILPKSGESNREPKAGSGKFSLKFSGRPSPKEHKKSDLQDFSNGGDVMTSPSPRPEALPFKEADLTCLDDEEWTILI</sequence>
<organism evidence="3 4">
    <name type="scientific">Aristolochia fimbriata</name>
    <name type="common">White veined hardy Dutchman's pipe vine</name>
    <dbReference type="NCBI Taxonomy" id="158543"/>
    <lineage>
        <taxon>Eukaryota</taxon>
        <taxon>Viridiplantae</taxon>
        <taxon>Streptophyta</taxon>
        <taxon>Embryophyta</taxon>
        <taxon>Tracheophyta</taxon>
        <taxon>Spermatophyta</taxon>
        <taxon>Magnoliopsida</taxon>
        <taxon>Magnoliidae</taxon>
        <taxon>Piperales</taxon>
        <taxon>Aristolochiaceae</taxon>
        <taxon>Aristolochia</taxon>
    </lineage>
</organism>
<dbReference type="GO" id="GO:0005096">
    <property type="term" value="F:GTPase activator activity"/>
    <property type="evidence" value="ECO:0007669"/>
    <property type="project" value="InterPro"/>
</dbReference>
<feature type="region of interest" description="Disordered" evidence="1">
    <location>
        <begin position="642"/>
        <end position="696"/>
    </location>
</feature>